<name>A0A0E4GEI8_9FIRM</name>
<evidence type="ECO:0000313" key="2">
    <source>
        <dbReference type="Proteomes" id="UP000045545"/>
    </source>
</evidence>
<dbReference type="EMBL" id="CGIH01000036">
    <property type="protein sequence ID" value="CFX90580.1"/>
    <property type="molecule type" value="Genomic_DNA"/>
</dbReference>
<gene>
    <name evidence="1" type="ORF">2169</name>
</gene>
<sequence>MERKVIMEKLMEISNQDRITCAEARKLAEDLKIEKSEVGKACDEAGIKISACELGCF</sequence>
<dbReference type="AlphaFoldDB" id="A0A0E4GEI8"/>
<reference evidence="1 2" key="1">
    <citation type="submission" date="2015-03" db="EMBL/GenBank/DDBJ databases">
        <authorList>
            <person name="Murphy D."/>
        </authorList>
    </citation>
    <scope>NUCLEOTIDE SEQUENCE [LARGE SCALE GENOMIC DNA]</scope>
    <source>
        <strain evidence="1 2">OL-4</strain>
    </source>
</reference>
<dbReference type="RefSeq" id="WP_198142848.1">
    <property type="nucleotide sequence ID" value="NZ_CGIH01000036.1"/>
</dbReference>
<protein>
    <submittedName>
        <fullName evidence="1">Uncharacterized</fullName>
    </submittedName>
</protein>
<dbReference type="Proteomes" id="UP000045545">
    <property type="component" value="Unassembled WGS sequence"/>
</dbReference>
<accession>A0A0E4GEI8</accession>
<dbReference type="STRING" id="690567.2169"/>
<proteinExistence type="predicted"/>
<evidence type="ECO:0000313" key="1">
    <source>
        <dbReference type="EMBL" id="CFX90580.1"/>
    </source>
</evidence>
<organism evidence="1 2">
    <name type="scientific">Syntrophomonas zehnderi OL-4</name>
    <dbReference type="NCBI Taxonomy" id="690567"/>
    <lineage>
        <taxon>Bacteria</taxon>
        <taxon>Bacillati</taxon>
        <taxon>Bacillota</taxon>
        <taxon>Clostridia</taxon>
        <taxon>Eubacteriales</taxon>
        <taxon>Syntrophomonadaceae</taxon>
        <taxon>Syntrophomonas</taxon>
    </lineage>
</organism>
<keyword evidence="2" id="KW-1185">Reference proteome</keyword>